<proteinExistence type="predicted"/>
<evidence type="ECO:0000313" key="2">
    <source>
        <dbReference type="Proteomes" id="UP001202328"/>
    </source>
</evidence>
<organism evidence="1 2">
    <name type="scientific">Papaver atlanticum</name>
    <dbReference type="NCBI Taxonomy" id="357466"/>
    <lineage>
        <taxon>Eukaryota</taxon>
        <taxon>Viridiplantae</taxon>
        <taxon>Streptophyta</taxon>
        <taxon>Embryophyta</taxon>
        <taxon>Tracheophyta</taxon>
        <taxon>Spermatophyta</taxon>
        <taxon>Magnoliopsida</taxon>
        <taxon>Ranunculales</taxon>
        <taxon>Papaveraceae</taxon>
        <taxon>Papaveroideae</taxon>
        <taxon>Papaver</taxon>
    </lineage>
</organism>
<keyword evidence="2" id="KW-1185">Reference proteome</keyword>
<dbReference type="AlphaFoldDB" id="A0AAD4XLV3"/>
<reference evidence="1" key="1">
    <citation type="submission" date="2022-04" db="EMBL/GenBank/DDBJ databases">
        <title>A functionally conserved STORR gene fusion in Papaver species that diverged 16.8 million years ago.</title>
        <authorList>
            <person name="Catania T."/>
        </authorList>
    </citation>
    <scope>NUCLEOTIDE SEQUENCE</scope>
    <source>
        <strain evidence="1">S-188037</strain>
    </source>
</reference>
<comment type="caution">
    <text evidence="1">The sequence shown here is derived from an EMBL/GenBank/DDBJ whole genome shotgun (WGS) entry which is preliminary data.</text>
</comment>
<accession>A0AAD4XLV3</accession>
<dbReference type="Proteomes" id="UP001202328">
    <property type="component" value="Unassembled WGS sequence"/>
</dbReference>
<name>A0AAD4XLV3_9MAGN</name>
<protein>
    <submittedName>
        <fullName evidence="1">Uncharacterized protein</fullName>
    </submittedName>
</protein>
<sequence>MAIEEARTRLNDLRISEVPTKAVQNTTEKEEEESTGVVVPTKLEEAGRKYCCAKCYHSYGRVTRVALEKTVTLEPNFVVSSGKGREKQLYYTNRNPRINSLIVEAGRLNLPGLIRKFNTVCNFCGEIVVWHFTAKNDHYRTEVYWCDTLMDREKVVLLDEEENEIARDYKIDSEMPGIFYLMAKKANMFLLA</sequence>
<dbReference type="EMBL" id="JAJJMB010007362">
    <property type="protein sequence ID" value="KAI3930502.1"/>
    <property type="molecule type" value="Genomic_DNA"/>
</dbReference>
<gene>
    <name evidence="1" type="ORF">MKW98_022151</name>
</gene>
<evidence type="ECO:0000313" key="1">
    <source>
        <dbReference type="EMBL" id="KAI3930502.1"/>
    </source>
</evidence>